<keyword evidence="2" id="KW-0472">Membrane</keyword>
<protein>
    <submittedName>
        <fullName evidence="3">Uncharacterized protein</fullName>
    </submittedName>
</protein>
<evidence type="ECO:0000313" key="3">
    <source>
        <dbReference type="EMBL" id="KAF2019180.1"/>
    </source>
</evidence>
<feature type="compositionally biased region" description="Low complexity" evidence="1">
    <location>
        <begin position="8"/>
        <end position="21"/>
    </location>
</feature>
<accession>A0A6A5Y2Z9</accession>
<dbReference type="EMBL" id="ML978067">
    <property type="protein sequence ID" value="KAF2019180.1"/>
    <property type="molecule type" value="Genomic_DNA"/>
</dbReference>
<dbReference type="RefSeq" id="XP_033387519.1">
    <property type="nucleotide sequence ID" value="XM_033520829.1"/>
</dbReference>
<keyword evidence="2" id="KW-1133">Transmembrane helix</keyword>
<keyword evidence="4" id="KW-1185">Reference proteome</keyword>
<feature type="region of interest" description="Disordered" evidence="1">
    <location>
        <begin position="1"/>
        <end position="29"/>
    </location>
</feature>
<feature type="transmembrane region" description="Helical" evidence="2">
    <location>
        <begin position="38"/>
        <end position="60"/>
    </location>
</feature>
<evidence type="ECO:0000256" key="1">
    <source>
        <dbReference type="SAM" id="MobiDB-lite"/>
    </source>
</evidence>
<evidence type="ECO:0000313" key="4">
    <source>
        <dbReference type="Proteomes" id="UP000799778"/>
    </source>
</evidence>
<organism evidence="3 4">
    <name type="scientific">Aaosphaeria arxii CBS 175.79</name>
    <dbReference type="NCBI Taxonomy" id="1450172"/>
    <lineage>
        <taxon>Eukaryota</taxon>
        <taxon>Fungi</taxon>
        <taxon>Dikarya</taxon>
        <taxon>Ascomycota</taxon>
        <taxon>Pezizomycotina</taxon>
        <taxon>Dothideomycetes</taxon>
        <taxon>Pleosporomycetidae</taxon>
        <taxon>Pleosporales</taxon>
        <taxon>Pleosporales incertae sedis</taxon>
        <taxon>Aaosphaeria</taxon>
    </lineage>
</organism>
<dbReference type="Proteomes" id="UP000799778">
    <property type="component" value="Unassembled WGS sequence"/>
</dbReference>
<feature type="region of interest" description="Disordered" evidence="1">
    <location>
        <begin position="69"/>
        <end position="97"/>
    </location>
</feature>
<dbReference type="AlphaFoldDB" id="A0A6A5Y2Z9"/>
<dbReference type="GeneID" id="54278226"/>
<gene>
    <name evidence="3" type="ORF">BU24DRAFT_114727</name>
</gene>
<evidence type="ECO:0000256" key="2">
    <source>
        <dbReference type="SAM" id="Phobius"/>
    </source>
</evidence>
<dbReference type="OrthoDB" id="3798061at2759"/>
<proteinExistence type="predicted"/>
<reference evidence="3" key="1">
    <citation type="journal article" date="2020" name="Stud. Mycol.">
        <title>101 Dothideomycetes genomes: a test case for predicting lifestyles and emergence of pathogens.</title>
        <authorList>
            <person name="Haridas S."/>
            <person name="Albert R."/>
            <person name="Binder M."/>
            <person name="Bloem J."/>
            <person name="Labutti K."/>
            <person name="Salamov A."/>
            <person name="Andreopoulos B."/>
            <person name="Baker S."/>
            <person name="Barry K."/>
            <person name="Bills G."/>
            <person name="Bluhm B."/>
            <person name="Cannon C."/>
            <person name="Castanera R."/>
            <person name="Culley D."/>
            <person name="Daum C."/>
            <person name="Ezra D."/>
            <person name="Gonzalez J."/>
            <person name="Henrissat B."/>
            <person name="Kuo A."/>
            <person name="Liang C."/>
            <person name="Lipzen A."/>
            <person name="Lutzoni F."/>
            <person name="Magnuson J."/>
            <person name="Mondo S."/>
            <person name="Nolan M."/>
            <person name="Ohm R."/>
            <person name="Pangilinan J."/>
            <person name="Park H.-J."/>
            <person name="Ramirez L."/>
            <person name="Alfaro M."/>
            <person name="Sun H."/>
            <person name="Tritt A."/>
            <person name="Yoshinaga Y."/>
            <person name="Zwiers L.-H."/>
            <person name="Turgeon B."/>
            <person name="Goodwin S."/>
            <person name="Spatafora J."/>
            <person name="Crous P."/>
            <person name="Grigoriev I."/>
        </authorList>
    </citation>
    <scope>NUCLEOTIDE SEQUENCE</scope>
    <source>
        <strain evidence="3">CBS 175.79</strain>
    </source>
</reference>
<name>A0A6A5Y2Z9_9PLEO</name>
<keyword evidence="2" id="KW-0812">Transmembrane</keyword>
<sequence>MVNEDTRPPTSTGSSAPPSSTQNVPGDSGPTLAKTGEIMLIFALVIIFMVIFFIAVHLTMKRRSQRFWGMKSKEKKKKKEKDPEKAQSTSELHSTDKKVFEAEGTAVTLCELPQDAPPLQELEADMTFPPLERYRSDDSSTLEIVVSPADNPWPEGRELAVYWSARL</sequence>